<dbReference type="InterPro" id="IPR013249">
    <property type="entry name" value="RNA_pol_sigma70_r4_t2"/>
</dbReference>
<keyword evidence="8" id="KW-1185">Reference proteome</keyword>
<dbReference type="InterPro" id="IPR007627">
    <property type="entry name" value="RNA_pol_sigma70_r2"/>
</dbReference>
<dbReference type="Pfam" id="PF04542">
    <property type="entry name" value="Sigma70_r2"/>
    <property type="match status" value="1"/>
</dbReference>
<dbReference type="STRING" id="538381.GCA_001696535_04381"/>
<dbReference type="InterPro" id="IPR013324">
    <property type="entry name" value="RNA_pol_sigma_r3/r4-like"/>
</dbReference>
<evidence type="ECO:0000259" key="5">
    <source>
        <dbReference type="Pfam" id="PF04542"/>
    </source>
</evidence>
<dbReference type="Proteomes" id="UP000219331">
    <property type="component" value="Unassembled WGS sequence"/>
</dbReference>
<dbReference type="PANTHER" id="PTHR43133">
    <property type="entry name" value="RNA POLYMERASE ECF-TYPE SIGMA FACTO"/>
    <property type="match status" value="1"/>
</dbReference>
<feature type="domain" description="RNA polymerase sigma factor 70 region 4 type 2" evidence="6">
    <location>
        <begin position="138"/>
        <end position="190"/>
    </location>
</feature>
<feature type="domain" description="RNA polymerase sigma-70 region 2" evidence="5">
    <location>
        <begin position="41"/>
        <end position="108"/>
    </location>
</feature>
<dbReference type="AlphaFoldDB" id="A0A285S1K5"/>
<gene>
    <name evidence="7" type="ORF">SAMN05421512_103269</name>
</gene>
<dbReference type="CDD" id="cd06171">
    <property type="entry name" value="Sigma70_r4"/>
    <property type="match status" value="1"/>
</dbReference>
<protein>
    <submittedName>
        <fullName evidence="7">RNA polymerase sigma-70 factor, ECF subfamily</fullName>
    </submittedName>
</protein>
<dbReference type="SUPFAM" id="SSF88946">
    <property type="entry name" value="Sigma2 domain of RNA polymerase sigma factors"/>
    <property type="match status" value="1"/>
</dbReference>
<evidence type="ECO:0000256" key="4">
    <source>
        <dbReference type="ARBA" id="ARBA00023163"/>
    </source>
</evidence>
<dbReference type="Gene3D" id="1.10.1740.10">
    <property type="match status" value="1"/>
</dbReference>
<comment type="similarity">
    <text evidence="1">Belongs to the sigma-70 factor family. ECF subfamily.</text>
</comment>
<keyword evidence="3" id="KW-0731">Sigma factor</keyword>
<dbReference type="InterPro" id="IPR014284">
    <property type="entry name" value="RNA_pol_sigma-70_dom"/>
</dbReference>
<dbReference type="NCBIfam" id="TIGR02937">
    <property type="entry name" value="sigma70-ECF"/>
    <property type="match status" value="1"/>
</dbReference>
<accession>A0A285S1K5</accession>
<dbReference type="InterPro" id="IPR036388">
    <property type="entry name" value="WH-like_DNA-bd_sf"/>
</dbReference>
<evidence type="ECO:0000313" key="8">
    <source>
        <dbReference type="Proteomes" id="UP000219331"/>
    </source>
</evidence>
<dbReference type="PANTHER" id="PTHR43133:SF62">
    <property type="entry name" value="RNA POLYMERASE SIGMA FACTOR SIGZ"/>
    <property type="match status" value="1"/>
</dbReference>
<dbReference type="GO" id="GO:0016987">
    <property type="term" value="F:sigma factor activity"/>
    <property type="evidence" value="ECO:0007669"/>
    <property type="project" value="UniProtKB-KW"/>
</dbReference>
<dbReference type="InterPro" id="IPR039425">
    <property type="entry name" value="RNA_pol_sigma-70-like"/>
</dbReference>
<dbReference type="OrthoDB" id="9784272at2"/>
<dbReference type="GO" id="GO:0003677">
    <property type="term" value="F:DNA binding"/>
    <property type="evidence" value="ECO:0007669"/>
    <property type="project" value="InterPro"/>
</dbReference>
<sequence>MADAFLPDGDGSSLSVAAEDRFSRLIAKVAQDRDRQAFEDLFDHFAPRLKAYLMRLGSDAATAEELAQEVMITLWRKAGLFDATRATAATWLFRIARNRRIDSLRRDRSALLDAEDPSLRPPAPEDQDDELDARMREERVREAMKELPEEQADLIRRAFFSGLSHSQIADETGLPLGTVKSRIRLAFTRLRRILEADDAVDTD</sequence>
<reference evidence="7 8" key="1">
    <citation type="submission" date="2017-08" db="EMBL/GenBank/DDBJ databases">
        <authorList>
            <person name="de Groot N.N."/>
        </authorList>
    </citation>
    <scope>NUCLEOTIDE SEQUENCE [LARGE SCALE GENOMIC DNA]</scope>
    <source>
        <strain evidence="7 8">USBA 352</strain>
    </source>
</reference>
<keyword evidence="4" id="KW-0804">Transcription</keyword>
<keyword evidence="2" id="KW-0805">Transcription regulation</keyword>
<dbReference type="Gene3D" id="1.10.10.10">
    <property type="entry name" value="Winged helix-like DNA-binding domain superfamily/Winged helix DNA-binding domain"/>
    <property type="match status" value="1"/>
</dbReference>
<dbReference type="GO" id="GO:0006352">
    <property type="term" value="P:DNA-templated transcription initiation"/>
    <property type="evidence" value="ECO:0007669"/>
    <property type="project" value="InterPro"/>
</dbReference>
<evidence type="ECO:0000259" key="6">
    <source>
        <dbReference type="Pfam" id="PF08281"/>
    </source>
</evidence>
<organism evidence="7 8">
    <name type="scientific">Stappia indica</name>
    <dbReference type="NCBI Taxonomy" id="538381"/>
    <lineage>
        <taxon>Bacteria</taxon>
        <taxon>Pseudomonadati</taxon>
        <taxon>Pseudomonadota</taxon>
        <taxon>Alphaproteobacteria</taxon>
        <taxon>Hyphomicrobiales</taxon>
        <taxon>Stappiaceae</taxon>
        <taxon>Stappia</taxon>
    </lineage>
</organism>
<evidence type="ECO:0000256" key="2">
    <source>
        <dbReference type="ARBA" id="ARBA00023015"/>
    </source>
</evidence>
<dbReference type="Pfam" id="PF08281">
    <property type="entry name" value="Sigma70_r4_2"/>
    <property type="match status" value="1"/>
</dbReference>
<dbReference type="SUPFAM" id="SSF88659">
    <property type="entry name" value="Sigma3 and sigma4 domains of RNA polymerase sigma factors"/>
    <property type="match status" value="1"/>
</dbReference>
<proteinExistence type="inferred from homology"/>
<evidence type="ECO:0000256" key="3">
    <source>
        <dbReference type="ARBA" id="ARBA00023082"/>
    </source>
</evidence>
<dbReference type="InterPro" id="IPR013325">
    <property type="entry name" value="RNA_pol_sigma_r2"/>
</dbReference>
<dbReference type="EMBL" id="OBML01000003">
    <property type="protein sequence ID" value="SOC00362.1"/>
    <property type="molecule type" value="Genomic_DNA"/>
</dbReference>
<evidence type="ECO:0000313" key="7">
    <source>
        <dbReference type="EMBL" id="SOC00362.1"/>
    </source>
</evidence>
<name>A0A285S1K5_9HYPH</name>
<evidence type="ECO:0000256" key="1">
    <source>
        <dbReference type="ARBA" id="ARBA00010641"/>
    </source>
</evidence>